<accession>A0A2W1MZS5</accession>
<dbReference type="Gene3D" id="3.90.190.20">
    <property type="entry name" value="Mur ligase, C-terminal domain"/>
    <property type="match status" value="1"/>
</dbReference>
<dbReference type="PANTHER" id="PTHR43024">
    <property type="entry name" value="UDP-N-ACETYLMURAMOYL-TRIPEPTIDE--D-ALANYL-D-ALANINE LIGASE"/>
    <property type="match status" value="1"/>
</dbReference>
<evidence type="ECO:0000256" key="2">
    <source>
        <dbReference type="ARBA" id="ARBA00022598"/>
    </source>
</evidence>
<proteinExistence type="inferred from homology"/>
<dbReference type="Pfam" id="PF02875">
    <property type="entry name" value="Mur_ligase_C"/>
    <property type="match status" value="1"/>
</dbReference>
<dbReference type="OrthoDB" id="9801978at2"/>
<comment type="subcellular location">
    <subcellularLocation>
        <location evidence="10 11">Cytoplasm</location>
    </subcellularLocation>
</comment>
<dbReference type="InterPro" id="IPR005863">
    <property type="entry name" value="UDP-N-AcMur_synth"/>
</dbReference>
<evidence type="ECO:0000259" key="14">
    <source>
        <dbReference type="Pfam" id="PF08245"/>
    </source>
</evidence>
<dbReference type="GO" id="GO:0005524">
    <property type="term" value="F:ATP binding"/>
    <property type="evidence" value="ECO:0007669"/>
    <property type="project" value="UniProtKB-UniRule"/>
</dbReference>
<evidence type="ECO:0000256" key="6">
    <source>
        <dbReference type="ARBA" id="ARBA00022960"/>
    </source>
</evidence>
<dbReference type="AlphaFoldDB" id="A0A2W1MZS5"/>
<evidence type="ECO:0000313" key="16">
    <source>
        <dbReference type="Proteomes" id="UP000249248"/>
    </source>
</evidence>
<keyword evidence="9 10" id="KW-0961">Cell wall biogenesis/degradation</keyword>
<dbReference type="InterPro" id="IPR013221">
    <property type="entry name" value="Mur_ligase_cen"/>
</dbReference>
<evidence type="ECO:0000256" key="5">
    <source>
        <dbReference type="ARBA" id="ARBA00022840"/>
    </source>
</evidence>
<dbReference type="InterPro" id="IPR000713">
    <property type="entry name" value="Mur_ligase_N"/>
</dbReference>
<name>A0A2W1MZS5_9FLAO</name>
<comment type="caution">
    <text evidence="15">The sequence shown here is derived from an EMBL/GenBank/DDBJ whole genome shotgun (WGS) entry which is preliminary data.</text>
</comment>
<dbReference type="RefSeq" id="WP_111063379.1">
    <property type="nucleotide sequence ID" value="NZ_JBHUCU010000007.1"/>
</dbReference>
<dbReference type="InterPro" id="IPR051046">
    <property type="entry name" value="MurCDEF_CellWall_CoF430Synth"/>
</dbReference>
<comment type="pathway">
    <text evidence="10 11">Cell wall biogenesis; peptidoglycan biosynthesis.</text>
</comment>
<dbReference type="GO" id="GO:0051301">
    <property type="term" value="P:cell division"/>
    <property type="evidence" value="ECO:0007669"/>
    <property type="project" value="UniProtKB-KW"/>
</dbReference>
<evidence type="ECO:0000259" key="12">
    <source>
        <dbReference type="Pfam" id="PF01225"/>
    </source>
</evidence>
<dbReference type="InterPro" id="IPR036615">
    <property type="entry name" value="Mur_ligase_C_dom_sf"/>
</dbReference>
<keyword evidence="1 10" id="KW-0963">Cytoplasm</keyword>
<keyword evidence="5 10" id="KW-0067">ATP-binding</keyword>
<comment type="catalytic activity">
    <reaction evidence="10 11">
        <text>D-alanyl-D-alanine + UDP-N-acetyl-alpha-D-muramoyl-L-alanyl-gamma-D-glutamyl-meso-2,6-diaminopimelate + ATP = UDP-N-acetyl-alpha-D-muramoyl-L-alanyl-gamma-D-glutamyl-meso-2,6-diaminopimeloyl-D-alanyl-D-alanine + ADP + phosphate + H(+)</text>
        <dbReference type="Rhea" id="RHEA:28374"/>
        <dbReference type="ChEBI" id="CHEBI:15378"/>
        <dbReference type="ChEBI" id="CHEBI:30616"/>
        <dbReference type="ChEBI" id="CHEBI:43474"/>
        <dbReference type="ChEBI" id="CHEBI:57822"/>
        <dbReference type="ChEBI" id="CHEBI:61386"/>
        <dbReference type="ChEBI" id="CHEBI:83905"/>
        <dbReference type="ChEBI" id="CHEBI:456216"/>
        <dbReference type="EC" id="6.3.2.10"/>
    </reaction>
</comment>
<evidence type="ECO:0000256" key="4">
    <source>
        <dbReference type="ARBA" id="ARBA00022741"/>
    </source>
</evidence>
<dbReference type="InterPro" id="IPR035911">
    <property type="entry name" value="MurE/MurF_N"/>
</dbReference>
<evidence type="ECO:0000256" key="3">
    <source>
        <dbReference type="ARBA" id="ARBA00022618"/>
    </source>
</evidence>
<evidence type="ECO:0000313" key="15">
    <source>
        <dbReference type="EMBL" id="PZE16770.1"/>
    </source>
</evidence>
<keyword evidence="7 10" id="KW-0573">Peptidoglycan synthesis</keyword>
<keyword evidence="2 10" id="KW-0436">Ligase</keyword>
<dbReference type="EC" id="6.3.2.10" evidence="10 11"/>
<dbReference type="SUPFAM" id="SSF53244">
    <property type="entry name" value="MurD-like peptide ligases, peptide-binding domain"/>
    <property type="match status" value="1"/>
</dbReference>
<evidence type="ECO:0000256" key="7">
    <source>
        <dbReference type="ARBA" id="ARBA00022984"/>
    </source>
</evidence>
<keyword evidence="6 10" id="KW-0133">Cell shape</keyword>
<dbReference type="Gene3D" id="3.40.1190.10">
    <property type="entry name" value="Mur-like, catalytic domain"/>
    <property type="match status" value="1"/>
</dbReference>
<dbReference type="GO" id="GO:0005737">
    <property type="term" value="C:cytoplasm"/>
    <property type="evidence" value="ECO:0007669"/>
    <property type="project" value="UniProtKB-SubCell"/>
</dbReference>
<reference evidence="15 16" key="1">
    <citation type="submission" date="2018-06" db="EMBL/GenBank/DDBJ databases">
        <title>The draft genome sequence of Crocinitomix sp. SM1701.</title>
        <authorList>
            <person name="Zhang X."/>
        </authorList>
    </citation>
    <scope>NUCLEOTIDE SEQUENCE [LARGE SCALE GENOMIC DNA]</scope>
    <source>
        <strain evidence="15 16">SM1701</strain>
    </source>
</reference>
<evidence type="ECO:0000259" key="13">
    <source>
        <dbReference type="Pfam" id="PF02875"/>
    </source>
</evidence>
<comment type="function">
    <text evidence="10 11">Involved in cell wall formation. Catalyzes the final step in the synthesis of UDP-N-acetylmuramoyl-pentapeptide, the precursor of murein.</text>
</comment>
<evidence type="ECO:0000256" key="8">
    <source>
        <dbReference type="ARBA" id="ARBA00023306"/>
    </source>
</evidence>
<dbReference type="GO" id="GO:0071555">
    <property type="term" value="P:cell wall organization"/>
    <property type="evidence" value="ECO:0007669"/>
    <property type="project" value="UniProtKB-KW"/>
</dbReference>
<feature type="domain" description="Mur ligase N-terminal catalytic" evidence="12">
    <location>
        <begin position="14"/>
        <end position="82"/>
    </location>
</feature>
<dbReference type="GO" id="GO:0008360">
    <property type="term" value="P:regulation of cell shape"/>
    <property type="evidence" value="ECO:0007669"/>
    <property type="project" value="UniProtKB-KW"/>
</dbReference>
<keyword evidence="8 10" id="KW-0131">Cell cycle</keyword>
<feature type="domain" description="Mur ligase C-terminal" evidence="13">
    <location>
        <begin position="303"/>
        <end position="366"/>
    </location>
</feature>
<gene>
    <name evidence="10" type="primary">murF</name>
    <name evidence="15" type="ORF">DNU06_10950</name>
</gene>
<dbReference type="SUPFAM" id="SSF63418">
    <property type="entry name" value="MurE/MurF N-terminal domain"/>
    <property type="match status" value="1"/>
</dbReference>
<evidence type="ECO:0000256" key="9">
    <source>
        <dbReference type="ARBA" id="ARBA00023316"/>
    </source>
</evidence>
<keyword evidence="16" id="KW-1185">Reference proteome</keyword>
<dbReference type="PANTHER" id="PTHR43024:SF1">
    <property type="entry name" value="UDP-N-ACETYLMURAMOYL-TRIPEPTIDE--D-ALANYL-D-ALANINE LIGASE"/>
    <property type="match status" value="1"/>
</dbReference>
<protein>
    <recommendedName>
        <fullName evidence="10 11">UDP-N-acetylmuramoyl-tripeptide--D-alanyl-D-alanine ligase</fullName>
        <ecNumber evidence="10 11">6.3.2.10</ecNumber>
    </recommendedName>
    <alternativeName>
        <fullName evidence="10">D-alanyl-D-alanine-adding enzyme</fullName>
    </alternativeName>
</protein>
<dbReference type="Pfam" id="PF01225">
    <property type="entry name" value="Mur_ligase"/>
    <property type="match status" value="1"/>
</dbReference>
<dbReference type="UniPathway" id="UPA00219"/>
<dbReference type="Gene3D" id="3.40.1390.10">
    <property type="entry name" value="MurE/MurF, N-terminal domain"/>
    <property type="match status" value="1"/>
</dbReference>
<evidence type="ECO:0000256" key="11">
    <source>
        <dbReference type="RuleBase" id="RU004136"/>
    </source>
</evidence>
<dbReference type="SUPFAM" id="SSF53623">
    <property type="entry name" value="MurD-like peptide ligases, catalytic domain"/>
    <property type="match status" value="1"/>
</dbReference>
<dbReference type="Pfam" id="PF08245">
    <property type="entry name" value="Mur_ligase_M"/>
    <property type="match status" value="1"/>
</dbReference>
<keyword evidence="3 10" id="KW-0132">Cell division</keyword>
<dbReference type="GO" id="GO:0009252">
    <property type="term" value="P:peptidoglycan biosynthetic process"/>
    <property type="evidence" value="ECO:0007669"/>
    <property type="project" value="UniProtKB-UniRule"/>
</dbReference>
<keyword evidence="4 10" id="KW-0547">Nucleotide-binding</keyword>
<dbReference type="HAMAP" id="MF_02019">
    <property type="entry name" value="MurF"/>
    <property type="match status" value="1"/>
</dbReference>
<evidence type="ECO:0000256" key="1">
    <source>
        <dbReference type="ARBA" id="ARBA00022490"/>
    </source>
</evidence>
<organism evidence="15 16">
    <name type="scientific">Putridiphycobacter roseus</name>
    <dbReference type="NCBI Taxonomy" id="2219161"/>
    <lineage>
        <taxon>Bacteria</taxon>
        <taxon>Pseudomonadati</taxon>
        <taxon>Bacteroidota</taxon>
        <taxon>Flavobacteriia</taxon>
        <taxon>Flavobacteriales</taxon>
        <taxon>Crocinitomicaceae</taxon>
        <taxon>Putridiphycobacter</taxon>
    </lineage>
</organism>
<evidence type="ECO:0000256" key="10">
    <source>
        <dbReference type="HAMAP-Rule" id="MF_02019"/>
    </source>
</evidence>
<feature type="domain" description="Mur ligase central" evidence="14">
    <location>
        <begin position="95"/>
        <end position="279"/>
    </location>
</feature>
<dbReference type="GO" id="GO:0008766">
    <property type="term" value="F:UDP-N-acetylmuramoylalanyl-D-glutamyl-2,6-diaminopimelate-D-alanyl-D-alanine ligase activity"/>
    <property type="evidence" value="ECO:0007669"/>
    <property type="project" value="RHEA"/>
</dbReference>
<dbReference type="EMBL" id="QKSB01000006">
    <property type="protein sequence ID" value="PZE16770.1"/>
    <property type="molecule type" value="Genomic_DNA"/>
</dbReference>
<feature type="binding site" evidence="10">
    <location>
        <begin position="97"/>
        <end position="103"/>
    </location>
    <ligand>
        <name>ATP</name>
        <dbReference type="ChEBI" id="CHEBI:30616"/>
    </ligand>
</feature>
<dbReference type="Proteomes" id="UP000249248">
    <property type="component" value="Unassembled WGS sequence"/>
</dbReference>
<dbReference type="NCBIfam" id="TIGR01143">
    <property type="entry name" value="murF"/>
    <property type="match status" value="1"/>
</dbReference>
<dbReference type="InterPro" id="IPR036565">
    <property type="entry name" value="Mur-like_cat_sf"/>
</dbReference>
<dbReference type="GO" id="GO:0047480">
    <property type="term" value="F:UDP-N-acetylmuramoyl-tripeptide-D-alanyl-D-alanine ligase activity"/>
    <property type="evidence" value="ECO:0007669"/>
    <property type="project" value="UniProtKB-UniRule"/>
</dbReference>
<sequence>MKISDLHSLFTESKGITTDTRDIVPGALFFAIKGENFDGNLFAENALALGAKYAIVEDENLPENPQFILVDDVLKTLQDLAKFHRLQFNIPVIGITGSNGKTTSKELMGTVLDQKYKVLVTKGNLNNHLGVPFTLLKLTAAHEIAIIEMGANKPGDIKELVEIACPNYGIITNIGKAHIEGFGSLENVVKTKMEMYDYIQANNGFIFYHAENEILKNALEPHTKTASYGAKSGDVVGALLKVSPFVHFKYQTGNYQSPAINTHLVGDYNFINFLLGVVVGTHFKVPFEAINLGLSNYKPSNNRSQITQTEKNTLVVDCYNANPLSMEVAIKSFNKIESDKKLLILGDMLELGPIQEAEHKAIILLVTALDLNAIYVGSIFKRLLPNAYQTVEEVIQGTDFSSYKDYTILLKGSRGIKLEGLIAQF</sequence>
<comment type="similarity">
    <text evidence="10">Belongs to the MurCDEF family. MurF subfamily.</text>
</comment>
<dbReference type="InterPro" id="IPR004101">
    <property type="entry name" value="Mur_ligase_C"/>
</dbReference>